<dbReference type="PANTHER" id="PTHR30483:SF38">
    <property type="entry name" value="BLR7848 PROTEIN"/>
    <property type="match status" value="1"/>
</dbReference>
<dbReference type="InterPro" id="IPR051010">
    <property type="entry name" value="BCAA_transport"/>
</dbReference>
<dbReference type="GO" id="GO:0006865">
    <property type="term" value="P:amino acid transport"/>
    <property type="evidence" value="ECO:0007669"/>
    <property type="project" value="UniProtKB-KW"/>
</dbReference>
<dbReference type="EMBL" id="FQXS01000001">
    <property type="protein sequence ID" value="SHH34987.1"/>
    <property type="molecule type" value="Genomic_DNA"/>
</dbReference>
<dbReference type="AlphaFoldDB" id="A0A1M5S8P0"/>
<dbReference type="InterPro" id="IPR028082">
    <property type="entry name" value="Peripla_BP_I"/>
</dbReference>
<evidence type="ECO:0000256" key="1">
    <source>
        <dbReference type="ARBA" id="ARBA00010062"/>
    </source>
</evidence>
<accession>A0A1M5S8P0</accession>
<sequence length="384" mass="41417">MKRNGLKTWIIAMAMLTMMICPALPGWSAEIKIGAILAETGPVSFLGGPETRSLQMLAEQINERGGINGDQIKLIIKDSGGSPEKAISFARQLIEEEQVFAIIGPSTSGETLKIKKMCDDAKMILISCASAELIVNPVAPYVFKTAPSDSFAAHQIFRTMNTMGITRIAILTGNTGFGNAGKMQMTDIAPEYGIEIVASEVYDKAANDLSALVAKIKAQPEIQAVINWSVVPAQSIIAKNIRQAGWDVPIFQSHGFANAKYIEAAGAAAEGIIFPASRLIVAESLPEGPQKDFLLKFKNDYESRYGEDVSTFGGHTYDALMILTKAITAAGLDREKVRTAIENLQGYYGTAGEFNFSANDHNGLGIDAFAMLIVKDGRFVLLQQ</sequence>
<organism evidence="6 7">
    <name type="scientific">Desulfofustis glycolicus DSM 9705</name>
    <dbReference type="NCBI Taxonomy" id="1121409"/>
    <lineage>
        <taxon>Bacteria</taxon>
        <taxon>Pseudomonadati</taxon>
        <taxon>Thermodesulfobacteriota</taxon>
        <taxon>Desulfobulbia</taxon>
        <taxon>Desulfobulbales</taxon>
        <taxon>Desulfocapsaceae</taxon>
        <taxon>Desulfofustis</taxon>
    </lineage>
</organism>
<dbReference type="RefSeq" id="WP_073372987.1">
    <property type="nucleotide sequence ID" value="NZ_FQXS01000001.1"/>
</dbReference>
<dbReference type="STRING" id="1121409.SAMN02745124_00226"/>
<dbReference type="OrthoDB" id="9791590at2"/>
<gene>
    <name evidence="6" type="ORF">SAMN02745124_00226</name>
</gene>
<evidence type="ECO:0000313" key="6">
    <source>
        <dbReference type="EMBL" id="SHH34987.1"/>
    </source>
</evidence>
<keyword evidence="3" id="KW-0732">Signal</keyword>
<comment type="similarity">
    <text evidence="1">Belongs to the leucine-binding protein family.</text>
</comment>
<reference evidence="6 7" key="1">
    <citation type="submission" date="2016-11" db="EMBL/GenBank/DDBJ databases">
        <authorList>
            <person name="Jaros S."/>
            <person name="Januszkiewicz K."/>
            <person name="Wedrychowicz H."/>
        </authorList>
    </citation>
    <scope>NUCLEOTIDE SEQUENCE [LARGE SCALE GENOMIC DNA]</scope>
    <source>
        <strain evidence="6 7">DSM 9705</strain>
    </source>
</reference>
<evidence type="ECO:0000256" key="3">
    <source>
        <dbReference type="ARBA" id="ARBA00022729"/>
    </source>
</evidence>
<evidence type="ECO:0000256" key="4">
    <source>
        <dbReference type="ARBA" id="ARBA00022970"/>
    </source>
</evidence>
<keyword evidence="4" id="KW-0029">Amino-acid transport</keyword>
<keyword evidence="2" id="KW-0813">Transport</keyword>
<proteinExistence type="inferred from homology"/>
<dbReference type="CDD" id="cd06333">
    <property type="entry name" value="PBP1_ABC_RPA1789-like"/>
    <property type="match status" value="1"/>
</dbReference>
<dbReference type="Gene3D" id="3.40.50.2300">
    <property type="match status" value="2"/>
</dbReference>
<evidence type="ECO:0000313" key="7">
    <source>
        <dbReference type="Proteomes" id="UP000184139"/>
    </source>
</evidence>
<dbReference type="PANTHER" id="PTHR30483">
    <property type="entry name" value="LEUCINE-SPECIFIC-BINDING PROTEIN"/>
    <property type="match status" value="1"/>
</dbReference>
<name>A0A1M5S8P0_9BACT</name>
<dbReference type="Pfam" id="PF13458">
    <property type="entry name" value="Peripla_BP_6"/>
    <property type="match status" value="1"/>
</dbReference>
<evidence type="ECO:0000256" key="2">
    <source>
        <dbReference type="ARBA" id="ARBA00022448"/>
    </source>
</evidence>
<protein>
    <submittedName>
        <fullName evidence="6">Amino acid/amide ABC transporter substrate-binding protein, HAAT family</fullName>
    </submittedName>
</protein>
<evidence type="ECO:0000259" key="5">
    <source>
        <dbReference type="Pfam" id="PF13458"/>
    </source>
</evidence>
<dbReference type="Proteomes" id="UP000184139">
    <property type="component" value="Unassembled WGS sequence"/>
</dbReference>
<dbReference type="InterPro" id="IPR000709">
    <property type="entry name" value="Leu_Ile_Val-bd"/>
</dbReference>
<dbReference type="InterPro" id="IPR028081">
    <property type="entry name" value="Leu-bd"/>
</dbReference>
<feature type="domain" description="Leucine-binding protein" evidence="5">
    <location>
        <begin position="30"/>
        <end position="363"/>
    </location>
</feature>
<dbReference type="PRINTS" id="PR00337">
    <property type="entry name" value="LEUILEVALBP"/>
</dbReference>
<dbReference type="SUPFAM" id="SSF53822">
    <property type="entry name" value="Periplasmic binding protein-like I"/>
    <property type="match status" value="1"/>
</dbReference>
<keyword evidence="7" id="KW-1185">Reference proteome</keyword>